<evidence type="ECO:0000313" key="1">
    <source>
        <dbReference type="EMBL" id="PTR18933.1"/>
    </source>
</evidence>
<reference evidence="1 2" key="1">
    <citation type="submission" date="2018-04" db="EMBL/GenBank/DDBJ databases">
        <title>Genomic Encyclopedia of Type Strains, Phase III (KMG-III): the genomes of soil and plant-associated and newly described type strains.</title>
        <authorList>
            <person name="Whitman W."/>
        </authorList>
    </citation>
    <scope>NUCLEOTIDE SEQUENCE [LARGE SCALE GENOMIC DNA]</scope>
    <source>
        <strain evidence="1 2">KA25</strain>
    </source>
</reference>
<name>A0A2T5K945_9RHOB</name>
<dbReference type="AlphaFoldDB" id="A0A2T5K945"/>
<dbReference type="InterPro" id="IPR021323">
    <property type="entry name" value="DUF2927"/>
</dbReference>
<evidence type="ECO:0008006" key="3">
    <source>
        <dbReference type="Google" id="ProtNLM"/>
    </source>
</evidence>
<protein>
    <recommendedName>
        <fullName evidence="3">ATP-dependent transcriptional regulator</fullName>
    </recommendedName>
</protein>
<dbReference type="OrthoDB" id="7823193at2"/>
<dbReference type="EMBL" id="QAOT01000006">
    <property type="protein sequence ID" value="PTR18933.1"/>
    <property type="molecule type" value="Genomic_DNA"/>
</dbReference>
<comment type="caution">
    <text evidence="1">The sequence shown here is derived from an EMBL/GenBank/DDBJ whole genome shotgun (WGS) entry which is preliminary data.</text>
</comment>
<sequence length="464" mass="50608">MRRLLLAAGLVLSACGAVPEAEVAMHRPHWLVIDPLPDMKMFTGSAASRPLRPNAELARDFLELTFQMESGRAIERMSRFEAPITVSMTGLVPPSAPGDLTRLLARLRDEARIDIRETAAPAMVAIEFIERRRMQALVPTAACFVVPRVTSFEDYRRVRRKAQVDWASLETREQVAIFIPADTSPQEVRDCLHEELAQAIGPLNDLYRLSDSVFNDDNFHTVLTGFDMLMLRVTYAPEMRSGMTRDEAAAALPKVLARLNPKGGRLSQPAADDPTPRAWIAAIEEALGPTGSDRKRRAAALRALALAADAGWRDARMAFSLFGVARLGMADEMEISVAAFVEAARIYRSLPGGAIHAAHIDMQMAALALSSGEAADAILLCDRAIPIVRRAENAALLATLLMIRSEALRLEGRAAEARASRLDSLAWARYGFGDEAEVRTRMSEIAALTPGRLALASTDGGDSE</sequence>
<dbReference type="PROSITE" id="PS51257">
    <property type="entry name" value="PROKAR_LIPOPROTEIN"/>
    <property type="match status" value="1"/>
</dbReference>
<dbReference type="Proteomes" id="UP000244060">
    <property type="component" value="Unassembled WGS sequence"/>
</dbReference>
<gene>
    <name evidence="1" type="ORF">C8J28_10681</name>
</gene>
<keyword evidence="2" id="KW-1185">Reference proteome</keyword>
<dbReference type="RefSeq" id="WP_108220777.1">
    <property type="nucleotide sequence ID" value="NZ_CP090021.1"/>
</dbReference>
<accession>A0A2T5K945</accession>
<proteinExistence type="predicted"/>
<organism evidence="1 2">
    <name type="scientific">Cereibacter azotoformans</name>
    <dbReference type="NCBI Taxonomy" id="43057"/>
    <lineage>
        <taxon>Bacteria</taxon>
        <taxon>Pseudomonadati</taxon>
        <taxon>Pseudomonadota</taxon>
        <taxon>Alphaproteobacteria</taxon>
        <taxon>Rhodobacterales</taxon>
        <taxon>Paracoccaceae</taxon>
        <taxon>Cereibacter</taxon>
    </lineage>
</organism>
<dbReference type="Pfam" id="PF11150">
    <property type="entry name" value="DUF2927"/>
    <property type="match status" value="1"/>
</dbReference>
<evidence type="ECO:0000313" key="2">
    <source>
        <dbReference type="Proteomes" id="UP000244060"/>
    </source>
</evidence>